<feature type="signal peptide" evidence="1">
    <location>
        <begin position="1"/>
        <end position="19"/>
    </location>
</feature>
<dbReference type="PANTHER" id="PTHR36616">
    <property type="entry name" value="BNAC07G32700D PROTEIN"/>
    <property type="match status" value="1"/>
</dbReference>
<dbReference type="PANTHER" id="PTHR36616:SF4">
    <property type="entry name" value="OS03G0174800 PROTEIN"/>
    <property type="match status" value="1"/>
</dbReference>
<sequence>MMLQLFFTVAFSALPLTLYVPPMRSLNLFVETLEDIFRQSRVYSDRLYPRGRIIWSRLLDIVMLCNSRFP</sequence>
<reference evidence="2" key="1">
    <citation type="submission" date="2018-02" db="EMBL/GenBank/DDBJ databases">
        <title>Rhizophora mucronata_Transcriptome.</title>
        <authorList>
            <person name="Meera S.P."/>
            <person name="Sreeshan A."/>
            <person name="Augustine A."/>
        </authorList>
    </citation>
    <scope>NUCLEOTIDE SEQUENCE</scope>
    <source>
        <tissue evidence="2">Leaf</tissue>
    </source>
</reference>
<dbReference type="AlphaFoldDB" id="A0A2P2MXX0"/>
<feature type="chain" id="PRO_5015114321" evidence="1">
    <location>
        <begin position="20"/>
        <end position="70"/>
    </location>
</feature>
<evidence type="ECO:0000313" key="2">
    <source>
        <dbReference type="EMBL" id="MBX35039.1"/>
    </source>
</evidence>
<accession>A0A2P2MXX0</accession>
<dbReference type="EMBL" id="GGEC01054555">
    <property type="protein sequence ID" value="MBX35039.1"/>
    <property type="molecule type" value="Transcribed_RNA"/>
</dbReference>
<keyword evidence="1" id="KW-0732">Signal</keyword>
<protein>
    <submittedName>
        <fullName evidence="2">Uncharacterized protein</fullName>
    </submittedName>
</protein>
<evidence type="ECO:0000256" key="1">
    <source>
        <dbReference type="SAM" id="SignalP"/>
    </source>
</evidence>
<name>A0A2P2MXX0_RHIMU</name>
<proteinExistence type="predicted"/>
<organism evidence="2">
    <name type="scientific">Rhizophora mucronata</name>
    <name type="common">Asiatic mangrove</name>
    <dbReference type="NCBI Taxonomy" id="61149"/>
    <lineage>
        <taxon>Eukaryota</taxon>
        <taxon>Viridiplantae</taxon>
        <taxon>Streptophyta</taxon>
        <taxon>Embryophyta</taxon>
        <taxon>Tracheophyta</taxon>
        <taxon>Spermatophyta</taxon>
        <taxon>Magnoliopsida</taxon>
        <taxon>eudicotyledons</taxon>
        <taxon>Gunneridae</taxon>
        <taxon>Pentapetalae</taxon>
        <taxon>rosids</taxon>
        <taxon>fabids</taxon>
        <taxon>Malpighiales</taxon>
        <taxon>Rhizophoraceae</taxon>
        <taxon>Rhizophora</taxon>
    </lineage>
</organism>